<evidence type="ECO:0000313" key="7">
    <source>
        <dbReference type="EMBL" id="KMZ74495.1"/>
    </source>
</evidence>
<evidence type="ECO:0000256" key="2">
    <source>
        <dbReference type="ARBA" id="ARBA00004496"/>
    </source>
</evidence>
<feature type="domain" description="WPP" evidence="6">
    <location>
        <begin position="55"/>
        <end position="147"/>
    </location>
</feature>
<feature type="compositionally biased region" description="Basic and acidic residues" evidence="5">
    <location>
        <begin position="153"/>
        <end position="173"/>
    </location>
</feature>
<comment type="subcellular location">
    <subcellularLocation>
        <location evidence="2">Cytoplasm</location>
    </subcellularLocation>
    <subcellularLocation>
        <location evidence="1">Nucleus</location>
    </subcellularLocation>
</comment>
<dbReference type="GO" id="GO:0005737">
    <property type="term" value="C:cytoplasm"/>
    <property type="evidence" value="ECO:0007669"/>
    <property type="project" value="UniProtKB-SubCell"/>
</dbReference>
<evidence type="ECO:0000256" key="3">
    <source>
        <dbReference type="ARBA" id="ARBA00022490"/>
    </source>
</evidence>
<dbReference type="GO" id="GO:0048527">
    <property type="term" value="P:lateral root development"/>
    <property type="evidence" value="ECO:0007669"/>
    <property type="project" value="InterPro"/>
</dbReference>
<dbReference type="GO" id="GO:0000278">
    <property type="term" value="P:mitotic cell cycle"/>
    <property type="evidence" value="ECO:0007669"/>
    <property type="project" value="InterPro"/>
</dbReference>
<accession>A0A0K9Q214</accession>
<comment type="caution">
    <text evidence="7">The sequence shown here is derived from an EMBL/GenBank/DDBJ whole genome shotgun (WGS) entry which is preliminary data.</text>
</comment>
<evidence type="ECO:0000313" key="8">
    <source>
        <dbReference type="Proteomes" id="UP000036987"/>
    </source>
</evidence>
<dbReference type="AlphaFoldDB" id="A0A0K9Q214"/>
<reference evidence="8" key="1">
    <citation type="journal article" date="2016" name="Nature">
        <title>The genome of the seagrass Zostera marina reveals angiosperm adaptation to the sea.</title>
        <authorList>
            <person name="Olsen J.L."/>
            <person name="Rouze P."/>
            <person name="Verhelst B."/>
            <person name="Lin Y.-C."/>
            <person name="Bayer T."/>
            <person name="Collen J."/>
            <person name="Dattolo E."/>
            <person name="De Paoli E."/>
            <person name="Dittami S."/>
            <person name="Maumus F."/>
            <person name="Michel G."/>
            <person name="Kersting A."/>
            <person name="Lauritano C."/>
            <person name="Lohaus R."/>
            <person name="Toepel M."/>
            <person name="Tonon T."/>
            <person name="Vanneste K."/>
            <person name="Amirebrahimi M."/>
            <person name="Brakel J."/>
            <person name="Bostroem C."/>
            <person name="Chovatia M."/>
            <person name="Grimwood J."/>
            <person name="Jenkins J.W."/>
            <person name="Jueterbock A."/>
            <person name="Mraz A."/>
            <person name="Stam W.T."/>
            <person name="Tice H."/>
            <person name="Bornberg-Bauer E."/>
            <person name="Green P.J."/>
            <person name="Pearson G.A."/>
            <person name="Procaccini G."/>
            <person name="Duarte C.M."/>
            <person name="Schmutz J."/>
            <person name="Reusch T.B.H."/>
            <person name="Van de Peer Y."/>
        </authorList>
    </citation>
    <scope>NUCLEOTIDE SEQUENCE [LARGE SCALE GENOMIC DNA]</scope>
    <source>
        <strain evidence="8">cv. Finnish</strain>
    </source>
</reference>
<evidence type="ECO:0000256" key="4">
    <source>
        <dbReference type="ARBA" id="ARBA00023242"/>
    </source>
</evidence>
<dbReference type="OrthoDB" id="1927559at2759"/>
<name>A0A0K9Q214_ZOSMR</name>
<dbReference type="PANTHER" id="PTHR34362:SF1">
    <property type="entry name" value="WPP DOMAIN-CONTAINING PROTEIN 1-RELATED"/>
    <property type="match status" value="1"/>
</dbReference>
<dbReference type="EMBL" id="LFYR01000304">
    <property type="protein sequence ID" value="KMZ74495.1"/>
    <property type="molecule type" value="Genomic_DNA"/>
</dbReference>
<evidence type="ECO:0000259" key="6">
    <source>
        <dbReference type="Pfam" id="PF13943"/>
    </source>
</evidence>
<protein>
    <submittedName>
        <fullName evidence="7">WPP domain-containing protein 1</fullName>
    </submittedName>
</protein>
<feature type="region of interest" description="Disordered" evidence="5">
    <location>
        <begin position="144"/>
        <end position="173"/>
    </location>
</feature>
<dbReference type="InterPro" id="IPR025265">
    <property type="entry name" value="WPP_dom"/>
</dbReference>
<keyword evidence="8" id="KW-1185">Reference proteome</keyword>
<dbReference type="Pfam" id="PF13943">
    <property type="entry name" value="WPP"/>
    <property type="match status" value="1"/>
</dbReference>
<organism evidence="7 8">
    <name type="scientific">Zostera marina</name>
    <name type="common">Eelgrass</name>
    <dbReference type="NCBI Taxonomy" id="29655"/>
    <lineage>
        <taxon>Eukaryota</taxon>
        <taxon>Viridiplantae</taxon>
        <taxon>Streptophyta</taxon>
        <taxon>Embryophyta</taxon>
        <taxon>Tracheophyta</taxon>
        <taxon>Spermatophyta</taxon>
        <taxon>Magnoliopsida</taxon>
        <taxon>Liliopsida</taxon>
        <taxon>Zosteraceae</taxon>
        <taxon>Zostera</taxon>
    </lineage>
</organism>
<feature type="region of interest" description="Disordered" evidence="5">
    <location>
        <begin position="1"/>
        <end position="41"/>
    </location>
</feature>
<keyword evidence="3" id="KW-0963">Cytoplasm</keyword>
<proteinExistence type="predicted"/>
<dbReference type="InterPro" id="IPR038214">
    <property type="entry name" value="WPP_sf"/>
</dbReference>
<evidence type="ECO:0000256" key="1">
    <source>
        <dbReference type="ARBA" id="ARBA00004123"/>
    </source>
</evidence>
<feature type="compositionally biased region" description="Basic and acidic residues" evidence="5">
    <location>
        <begin position="7"/>
        <end position="17"/>
    </location>
</feature>
<dbReference type="Proteomes" id="UP000036987">
    <property type="component" value="Unassembled WGS sequence"/>
</dbReference>
<evidence type="ECO:0000256" key="5">
    <source>
        <dbReference type="SAM" id="MobiDB-lite"/>
    </source>
</evidence>
<sequence>MSGIVEVGERSKMKKMPEFNQPEEVVTASAGDSDPYLLPVRPPPPSIPSLVSLTLKIWPPSRGTRDAVALRLVETMTTPSVITRRHGCVPRDEVSSVARRIEEDAFVIASGNVREGDDDDGMDILQIYSQEISKMMLAVVKEKSSAAGSTKPIVKDSDVDHTEENRGSEISHA</sequence>
<keyword evidence="4" id="KW-0539">Nucleus</keyword>
<dbReference type="GO" id="GO:0005634">
    <property type="term" value="C:nucleus"/>
    <property type="evidence" value="ECO:0007669"/>
    <property type="project" value="UniProtKB-SubCell"/>
</dbReference>
<dbReference type="PANTHER" id="PTHR34362">
    <property type="entry name" value="WPP DOMAIN-CONTAINING PROTEIN 1-RELATED"/>
    <property type="match status" value="1"/>
</dbReference>
<gene>
    <name evidence="7" type="ORF">ZOSMA_127G00160</name>
</gene>
<dbReference type="InterPro" id="IPR044692">
    <property type="entry name" value="WPP1/2/3"/>
</dbReference>
<dbReference type="Gene3D" id="1.10.246.200">
    <property type="entry name" value="WPP domain"/>
    <property type="match status" value="1"/>
</dbReference>